<accession>A0A8X6FTB1</accession>
<organism evidence="2 3">
    <name type="scientific">Trichonephila clavata</name>
    <name type="common">Joro spider</name>
    <name type="synonym">Nephila clavata</name>
    <dbReference type="NCBI Taxonomy" id="2740835"/>
    <lineage>
        <taxon>Eukaryota</taxon>
        <taxon>Metazoa</taxon>
        <taxon>Ecdysozoa</taxon>
        <taxon>Arthropoda</taxon>
        <taxon>Chelicerata</taxon>
        <taxon>Arachnida</taxon>
        <taxon>Araneae</taxon>
        <taxon>Araneomorphae</taxon>
        <taxon>Entelegynae</taxon>
        <taxon>Araneoidea</taxon>
        <taxon>Nephilidae</taxon>
        <taxon>Trichonephila</taxon>
    </lineage>
</organism>
<evidence type="ECO:0000256" key="1">
    <source>
        <dbReference type="SAM" id="MobiDB-lite"/>
    </source>
</evidence>
<dbReference type="Proteomes" id="UP000887116">
    <property type="component" value="Unassembled WGS sequence"/>
</dbReference>
<sequence length="85" mass="10288">MVLVGMGETIDSDLRIPELKQKLLSKAYLEYEELIRDDLATTIEDRMEKEKDRKEEEYKDECIREKEEDRKKEEYKDECRRGGRV</sequence>
<evidence type="ECO:0000313" key="2">
    <source>
        <dbReference type="EMBL" id="GFQ88915.1"/>
    </source>
</evidence>
<evidence type="ECO:0000313" key="3">
    <source>
        <dbReference type="Proteomes" id="UP000887116"/>
    </source>
</evidence>
<dbReference type="EMBL" id="BMAO01033351">
    <property type="protein sequence ID" value="GFQ88915.1"/>
    <property type="molecule type" value="Genomic_DNA"/>
</dbReference>
<proteinExistence type="predicted"/>
<feature type="region of interest" description="Disordered" evidence="1">
    <location>
        <begin position="45"/>
        <end position="85"/>
    </location>
</feature>
<dbReference type="AlphaFoldDB" id="A0A8X6FTB1"/>
<gene>
    <name evidence="2" type="ORF">TNCT_688641</name>
</gene>
<name>A0A8X6FTB1_TRICU</name>
<comment type="caution">
    <text evidence="2">The sequence shown here is derived from an EMBL/GenBank/DDBJ whole genome shotgun (WGS) entry which is preliminary data.</text>
</comment>
<reference evidence="2" key="1">
    <citation type="submission" date="2020-07" db="EMBL/GenBank/DDBJ databases">
        <title>Multicomponent nature underlies the extraordinary mechanical properties of spider dragline silk.</title>
        <authorList>
            <person name="Kono N."/>
            <person name="Nakamura H."/>
            <person name="Mori M."/>
            <person name="Yoshida Y."/>
            <person name="Ohtoshi R."/>
            <person name="Malay A.D."/>
            <person name="Moran D.A.P."/>
            <person name="Tomita M."/>
            <person name="Numata K."/>
            <person name="Arakawa K."/>
        </authorList>
    </citation>
    <scope>NUCLEOTIDE SEQUENCE</scope>
</reference>
<keyword evidence="3" id="KW-1185">Reference proteome</keyword>
<protein>
    <submittedName>
        <fullName evidence="2">Uncharacterized protein</fullName>
    </submittedName>
</protein>